<keyword evidence="3" id="KW-1185">Reference proteome</keyword>
<dbReference type="PANTHER" id="PTHR31635:SF196">
    <property type="entry name" value="REVERSE TRANSCRIPTASE DOMAIN-CONTAINING PROTEIN-RELATED"/>
    <property type="match status" value="1"/>
</dbReference>
<dbReference type="InterPro" id="IPR000477">
    <property type="entry name" value="RT_dom"/>
</dbReference>
<dbReference type="Pfam" id="PF03372">
    <property type="entry name" value="Exo_endo_phos"/>
    <property type="match status" value="1"/>
</dbReference>
<dbReference type="OrthoDB" id="9902985at2759"/>
<reference evidence="2" key="2">
    <citation type="submission" date="2025-09" db="UniProtKB">
        <authorList>
            <consortium name="Ensembl"/>
        </authorList>
    </citation>
    <scope>IDENTIFICATION</scope>
</reference>
<dbReference type="GeneTree" id="ENSGT00940000165023"/>
<dbReference type="Pfam" id="PF00078">
    <property type="entry name" value="RVT_1"/>
    <property type="match status" value="1"/>
</dbReference>
<dbReference type="PROSITE" id="PS50878">
    <property type="entry name" value="RT_POL"/>
    <property type="match status" value="1"/>
</dbReference>
<protein>
    <recommendedName>
        <fullName evidence="1">Reverse transcriptase domain-containing protein</fullName>
    </recommendedName>
</protein>
<dbReference type="SUPFAM" id="SSF56672">
    <property type="entry name" value="DNA/RNA polymerases"/>
    <property type="match status" value="1"/>
</dbReference>
<sequence length="1286" mass="147614">MAKIRLISLNVRGLNHPAKRRIALADLRKQKCDFAFLQETHFRLDSAPTLRSAYFTQGFYSNFEASKSRGVAILVASHIPFTCISQMTDPQGRFIFIKGHIGARLVTLANLYLPNTHQCTALRKILNKLAKFAEGPLFCGGDFNISPDSPKEAASSPGASQPSKRRRFHQLLQTFQLVDCWRAMHPTGRDYTFYSHAARVYSRLDLFLMSHHTLHLIRTVSIGSITWSDHAPVLMDLEVPDLPPRQYQWRLNESLLKDVVHREYLTEAITHYFDENDNGEVTDPLLWEAHKSVLRGQLIQLGARCKRDRGDKIQSLLADIQTFETLHKTTPSAEHYSALSSLRSELRELLHHHACRSLLLTKRSYYLHGNKCGKLLARALRQKYQSTYIPKLRRSDGSVTHLNDEIIAEFHTYYHSLYNLRDSPPPVKLMADYLAKALDVTISPDQAEALDVPFTSEELAEALKATPTGKSPGPDGFSIGYYRTFLKSLGPYLLRSFNAIDEETSFPAEALRATISLIPKPGKDLLSCSNYRPISLINNDIKLMAKMLARRLNPILPSLIHPDQVGFVPLRGARDNTLRAINLLHISRVSFTPMLFLSVDAEKAFDRVDWSFLIAVLAKLGLGPRWLAWVSALYSNPTALLRVNGSLSSPLSVRNGTRQGCPLSPILFILTLEPFLQRLRDNECIRGYNGPLHEYKVSAFADDVLLTIIDPLQSLPAFLREVHLYAAVSNFKINTTKCEAIGVDIPDATRLQIRSLFPFSWQSEAITYLGLRLPSDLTLLYTLNYEPLLHKVRSDLQAWDKPHFSWFGRINIIKMSILPKFLYLFQTLPIHVTPSFFNTLRSLFGKFIWADKRPRLAFRLLTRPKHRGGLSTPHMEYYYVAALLLRLSDWSMSPPHKLWVPLEQKFLQVPIASAPWQTVSHTTICPTPHPTISPTLRLWRRYRHRLDLSPLPSPLTPITSNPDFLPGRQPSFLDIDYDGPYLTIQTCTVEGTLLPLEQLVPQRKPSPMEAYRYLQLKHFWSSLTAHQPYRSSLSPFENLCTQDPPPPHLLSLIYALLMAAEYPDLPSYTTKWEIETPPPLTERAWLDIFHITFHSSRDLKVQEMNYKLLSRWYLTPNRLALMHPGVSPDCWRCGLAKGTFIHIWWSCPFIVPYWEVVFTYVTEITSMEIPFTPQAALLHVVPLSPNRYIKSLMIHLFNSAKSLIPRHWRSESPPTIFEWIDRVSSVREMEELHLSLENKYDIYFKTWYWWSDFVMKHRKDNPEAIARSHERRAISPVFPSENELVD</sequence>
<dbReference type="InterPro" id="IPR036691">
    <property type="entry name" value="Endo/exonu/phosph_ase_sf"/>
</dbReference>
<name>A0A8C5WDV5_9ANUR</name>
<dbReference type="Ensembl" id="ENSLLET00000032185.1">
    <property type="protein sequence ID" value="ENSLLEP00000030996.1"/>
    <property type="gene ID" value="ENSLLEG00000019625.1"/>
</dbReference>
<dbReference type="GO" id="GO:0003824">
    <property type="term" value="F:catalytic activity"/>
    <property type="evidence" value="ECO:0007669"/>
    <property type="project" value="InterPro"/>
</dbReference>
<reference evidence="2" key="1">
    <citation type="submission" date="2025-08" db="UniProtKB">
        <authorList>
            <consortium name="Ensembl"/>
        </authorList>
    </citation>
    <scope>IDENTIFICATION</scope>
</reference>
<dbReference type="Proteomes" id="UP000694569">
    <property type="component" value="Unplaced"/>
</dbReference>
<dbReference type="SUPFAM" id="SSF56219">
    <property type="entry name" value="DNase I-like"/>
    <property type="match status" value="1"/>
</dbReference>
<accession>A0A8C5WDV5</accession>
<dbReference type="Gene3D" id="3.60.10.10">
    <property type="entry name" value="Endonuclease/exonuclease/phosphatase"/>
    <property type="match status" value="1"/>
</dbReference>
<evidence type="ECO:0000313" key="2">
    <source>
        <dbReference type="Ensembl" id="ENSLLEP00000030996.1"/>
    </source>
</evidence>
<dbReference type="PANTHER" id="PTHR31635">
    <property type="entry name" value="REVERSE TRANSCRIPTASE DOMAIN-CONTAINING PROTEIN-RELATED"/>
    <property type="match status" value="1"/>
</dbReference>
<dbReference type="CDD" id="cd01650">
    <property type="entry name" value="RT_nLTR_like"/>
    <property type="match status" value="1"/>
</dbReference>
<dbReference type="InterPro" id="IPR043502">
    <property type="entry name" value="DNA/RNA_pol_sf"/>
</dbReference>
<feature type="domain" description="Reverse transcriptase" evidence="1">
    <location>
        <begin position="499"/>
        <end position="773"/>
    </location>
</feature>
<evidence type="ECO:0000259" key="1">
    <source>
        <dbReference type="PROSITE" id="PS50878"/>
    </source>
</evidence>
<organism evidence="2 3">
    <name type="scientific">Leptobrachium leishanense</name>
    <name type="common">Leishan spiny toad</name>
    <dbReference type="NCBI Taxonomy" id="445787"/>
    <lineage>
        <taxon>Eukaryota</taxon>
        <taxon>Metazoa</taxon>
        <taxon>Chordata</taxon>
        <taxon>Craniata</taxon>
        <taxon>Vertebrata</taxon>
        <taxon>Euteleostomi</taxon>
        <taxon>Amphibia</taxon>
        <taxon>Batrachia</taxon>
        <taxon>Anura</taxon>
        <taxon>Pelobatoidea</taxon>
        <taxon>Megophryidae</taxon>
        <taxon>Leptobrachium</taxon>
    </lineage>
</organism>
<dbReference type="InterPro" id="IPR005135">
    <property type="entry name" value="Endo/exonuclease/phosphatase"/>
</dbReference>
<evidence type="ECO:0000313" key="3">
    <source>
        <dbReference type="Proteomes" id="UP000694569"/>
    </source>
</evidence>
<proteinExistence type="predicted"/>
<dbReference type="CDD" id="cd09076">
    <property type="entry name" value="L1-EN"/>
    <property type="match status" value="1"/>
</dbReference>